<proteinExistence type="predicted"/>
<name>A0A6I6AKQ8_9PLAN</name>
<dbReference type="Proteomes" id="UP000427281">
    <property type="component" value="Chromosome"/>
</dbReference>
<evidence type="ECO:0000313" key="1">
    <source>
        <dbReference type="EMBL" id="QGQ25139.1"/>
    </source>
</evidence>
<evidence type="ECO:0000313" key="2">
    <source>
        <dbReference type="Proteomes" id="UP000427281"/>
    </source>
</evidence>
<accession>A0A6I6AKQ8</accession>
<keyword evidence="2" id="KW-1185">Reference proteome</keyword>
<sequence length="370" mass="43202">MEALAKYCIFCGEQPEEKTKEHVLPHWLIALTGDPKRKAFFGFNISNGNSSTRREFAFDAFTFPACSKCNHNYSDLEKNTKQIFEKLFNQQKISVHDVSLLLDWFDKVRIGLWLGFNQLNRNITNIRPKFHISTRLGQKDRALFISKADPAIEKLSVPGADTLLFGYLPSAFSLVVNNYYFTNLSFDFLFSKEIGFPYSKYAWVEPYDEFDLIFRHDITQGKSKISRPFLQYPVGLNCQEFYQPMFKDGLTDQLISLYDCDYVKQNSLDYEKGVGAIFRRVGTKIIRCSDNAEVEMVPQNSYQDSTLYYKAAINTLKWQSYLYSIRADETLLTKEQQEFRNHIFSAVSQNNRVYMKKLEQEFNELKNSKK</sequence>
<dbReference type="KEGG" id="gim:F1728_21690"/>
<dbReference type="AlphaFoldDB" id="A0A6I6AKQ8"/>
<dbReference type="RefSeq" id="WP_155365835.1">
    <property type="nucleotide sequence ID" value="NZ_CP043930.1"/>
</dbReference>
<reference evidence="1 2" key="1">
    <citation type="submission" date="2019-09" db="EMBL/GenBank/DDBJ databases">
        <title>Gimesia benthica sp. nov., a novel bacterium isolated from deep-sea water of the Northwest Indian Ocean.</title>
        <authorList>
            <person name="Dai X."/>
        </authorList>
    </citation>
    <scope>NUCLEOTIDE SEQUENCE [LARGE SCALE GENOMIC DNA]</scope>
    <source>
        <strain evidence="1 2">E7</strain>
    </source>
</reference>
<protein>
    <recommendedName>
        <fullName evidence="3">HNH endonuclease</fullName>
    </recommendedName>
</protein>
<gene>
    <name evidence="1" type="ORF">F1728_21690</name>
</gene>
<dbReference type="EMBL" id="CP043930">
    <property type="protein sequence ID" value="QGQ25139.1"/>
    <property type="molecule type" value="Genomic_DNA"/>
</dbReference>
<evidence type="ECO:0008006" key="3">
    <source>
        <dbReference type="Google" id="ProtNLM"/>
    </source>
</evidence>
<organism evidence="1 2">
    <name type="scientific">Gimesia benthica</name>
    <dbReference type="NCBI Taxonomy" id="2608982"/>
    <lineage>
        <taxon>Bacteria</taxon>
        <taxon>Pseudomonadati</taxon>
        <taxon>Planctomycetota</taxon>
        <taxon>Planctomycetia</taxon>
        <taxon>Planctomycetales</taxon>
        <taxon>Planctomycetaceae</taxon>
        <taxon>Gimesia</taxon>
    </lineage>
</organism>